<dbReference type="SUPFAM" id="SSF52518">
    <property type="entry name" value="Thiamin diphosphate-binding fold (THDP-binding)"/>
    <property type="match status" value="1"/>
</dbReference>
<dbReference type="PANTHER" id="PTHR43380:SF11">
    <property type="entry name" value="2-OXOISOVALERATE DEHYDROGENASE SUBUNIT ALPHA 2, MITOCHONDRIAL"/>
    <property type="match status" value="1"/>
</dbReference>
<organism evidence="3 4">
    <name type="scientific">Ilex paraguariensis</name>
    <name type="common">yerba mate</name>
    <dbReference type="NCBI Taxonomy" id="185542"/>
    <lineage>
        <taxon>Eukaryota</taxon>
        <taxon>Viridiplantae</taxon>
        <taxon>Streptophyta</taxon>
        <taxon>Embryophyta</taxon>
        <taxon>Tracheophyta</taxon>
        <taxon>Spermatophyta</taxon>
        <taxon>Magnoliopsida</taxon>
        <taxon>eudicotyledons</taxon>
        <taxon>Gunneridae</taxon>
        <taxon>Pentapetalae</taxon>
        <taxon>asterids</taxon>
        <taxon>campanulids</taxon>
        <taxon>Aquifoliales</taxon>
        <taxon>Aquifoliaceae</taxon>
        <taxon>Ilex</taxon>
    </lineage>
</organism>
<sequence length="194" mass="21564">MALYLSKSKIVLCHLKSKMGALSTINQSSCSSYTIHHLTSPPPVAQNLINPNSVSSKNSNLSAFRRYESIKAEKKLDSMQNVVDDTQVLSYPGGMVKFIPYLRFISQSLEERIHCYQVLDDSGRQIFSSNSIEVGEDIAVKMYTDMATLQVMDTAFYEAQRQGRISFYVTTTGEEAINIASAAALSLDDLVFPQ</sequence>
<protein>
    <recommendedName>
        <fullName evidence="2">Dehydrogenase E1 component domain-containing protein</fullName>
    </recommendedName>
</protein>
<evidence type="ECO:0000313" key="3">
    <source>
        <dbReference type="EMBL" id="CAK9153572.1"/>
    </source>
</evidence>
<comment type="caution">
    <text evidence="3">The sequence shown here is derived from an EMBL/GenBank/DDBJ whole genome shotgun (WGS) entry which is preliminary data.</text>
</comment>
<dbReference type="Pfam" id="PF00676">
    <property type="entry name" value="E1_dh"/>
    <property type="match status" value="1"/>
</dbReference>
<proteinExistence type="predicted"/>
<accession>A0ABC8S9M5</accession>
<evidence type="ECO:0000256" key="1">
    <source>
        <dbReference type="ARBA" id="ARBA00023002"/>
    </source>
</evidence>
<dbReference type="Gene3D" id="3.40.50.970">
    <property type="match status" value="1"/>
</dbReference>
<name>A0ABC8S9M5_9AQUA</name>
<dbReference type="Proteomes" id="UP001642360">
    <property type="component" value="Unassembled WGS sequence"/>
</dbReference>
<evidence type="ECO:0000259" key="2">
    <source>
        <dbReference type="Pfam" id="PF00676"/>
    </source>
</evidence>
<keyword evidence="4" id="KW-1185">Reference proteome</keyword>
<dbReference type="InterPro" id="IPR050771">
    <property type="entry name" value="Alpha-ketoacid_DH_E1_comp"/>
</dbReference>
<reference evidence="3 4" key="1">
    <citation type="submission" date="2024-02" db="EMBL/GenBank/DDBJ databases">
        <authorList>
            <person name="Vignale AGUSTIN F."/>
            <person name="Sosa J E."/>
            <person name="Modenutti C."/>
        </authorList>
    </citation>
    <scope>NUCLEOTIDE SEQUENCE [LARGE SCALE GENOMIC DNA]</scope>
</reference>
<evidence type="ECO:0000313" key="4">
    <source>
        <dbReference type="Proteomes" id="UP001642360"/>
    </source>
</evidence>
<dbReference type="PANTHER" id="PTHR43380">
    <property type="entry name" value="2-OXOISOVALERATE DEHYDROGENASE SUBUNIT ALPHA, MITOCHONDRIAL"/>
    <property type="match status" value="1"/>
</dbReference>
<keyword evidence="1" id="KW-0560">Oxidoreductase</keyword>
<dbReference type="EMBL" id="CAUOFW020002414">
    <property type="protein sequence ID" value="CAK9153572.1"/>
    <property type="molecule type" value="Genomic_DNA"/>
</dbReference>
<feature type="non-terminal residue" evidence="3">
    <location>
        <position position="194"/>
    </location>
</feature>
<gene>
    <name evidence="3" type="ORF">ILEXP_LOCUS21852</name>
</gene>
<feature type="domain" description="Dehydrogenase E1 component" evidence="2">
    <location>
        <begin position="146"/>
        <end position="194"/>
    </location>
</feature>
<dbReference type="InterPro" id="IPR001017">
    <property type="entry name" value="DH_E1"/>
</dbReference>
<dbReference type="GO" id="GO:0016491">
    <property type="term" value="F:oxidoreductase activity"/>
    <property type="evidence" value="ECO:0007669"/>
    <property type="project" value="UniProtKB-KW"/>
</dbReference>
<dbReference type="InterPro" id="IPR029061">
    <property type="entry name" value="THDP-binding"/>
</dbReference>
<dbReference type="AlphaFoldDB" id="A0ABC8S9M5"/>